<dbReference type="Proteomes" id="UP000198662">
    <property type="component" value="Unassembled WGS sequence"/>
</dbReference>
<gene>
    <name evidence="1" type="ORF">SAMN05216298_0329</name>
</gene>
<dbReference type="RefSeq" id="WP_091041665.1">
    <property type="nucleotide sequence ID" value="NZ_FNGF01000001.1"/>
</dbReference>
<protein>
    <submittedName>
        <fullName evidence="1">Peptidase inhibitor family I36</fullName>
    </submittedName>
</protein>
<evidence type="ECO:0000313" key="2">
    <source>
        <dbReference type="Proteomes" id="UP000198662"/>
    </source>
</evidence>
<dbReference type="EMBL" id="FNGF01000001">
    <property type="protein sequence ID" value="SDK50890.1"/>
    <property type="molecule type" value="Genomic_DNA"/>
</dbReference>
<evidence type="ECO:0000313" key="1">
    <source>
        <dbReference type="EMBL" id="SDK50890.1"/>
    </source>
</evidence>
<name>A0A1G9CGW3_9ACTN</name>
<dbReference type="Gene3D" id="2.60.20.10">
    <property type="entry name" value="Crystallins"/>
    <property type="match status" value="1"/>
</dbReference>
<dbReference type="OrthoDB" id="3539349at2"/>
<reference evidence="2" key="1">
    <citation type="submission" date="2016-10" db="EMBL/GenBank/DDBJ databases">
        <authorList>
            <person name="Varghese N."/>
            <person name="Submissions S."/>
        </authorList>
    </citation>
    <scope>NUCLEOTIDE SEQUENCE [LARGE SCALE GENOMIC DNA]</scope>
    <source>
        <strain evidence="2">CGMCC 4.3147</strain>
    </source>
</reference>
<sequence length="191" mass="20801">MQQSRRPQGRTSARLLAAIATGILLLSTMIGQQAAAAHENSQSGVQAQIDTILAATPGGTQINENQVSWEDGAVIMTVPLPGERYALGPGEEVGASGTPDCDYTFTCLYEHEQFEGRRLDFSKCGVIYDLGNWNFNDMASSYHNNQSGGARTTVYNWEGRWVQIWITRAAPTWSSNVGEDKNDIADGIKPC</sequence>
<accession>A0A1G9CGW3</accession>
<organism evidence="1 2">
    <name type="scientific">Glycomyces sambucus</name>
    <dbReference type="NCBI Taxonomy" id="380244"/>
    <lineage>
        <taxon>Bacteria</taxon>
        <taxon>Bacillati</taxon>
        <taxon>Actinomycetota</taxon>
        <taxon>Actinomycetes</taxon>
        <taxon>Glycomycetales</taxon>
        <taxon>Glycomycetaceae</taxon>
        <taxon>Glycomyces</taxon>
    </lineage>
</organism>
<dbReference type="Pfam" id="PF03995">
    <property type="entry name" value="Inhibitor_I36"/>
    <property type="match status" value="1"/>
</dbReference>
<proteinExistence type="predicted"/>
<keyword evidence="2" id="KW-1185">Reference proteome</keyword>
<dbReference type="AlphaFoldDB" id="A0A1G9CGW3"/>